<evidence type="ECO:0000313" key="8">
    <source>
        <dbReference type="Proteomes" id="UP001208689"/>
    </source>
</evidence>
<gene>
    <name evidence="7" type="ORF">NEF87_004427</name>
</gene>
<evidence type="ECO:0000256" key="2">
    <source>
        <dbReference type="ARBA" id="ARBA00022723"/>
    </source>
</evidence>
<protein>
    <submittedName>
        <fullName evidence="7">Hydroxyacylglutathione hydrolase</fullName>
        <ecNumber evidence="7">3.1.2.6</ecNumber>
    </submittedName>
</protein>
<evidence type="ECO:0000259" key="6">
    <source>
        <dbReference type="SMART" id="SM00849"/>
    </source>
</evidence>
<dbReference type="Proteomes" id="UP001208689">
    <property type="component" value="Chromosome"/>
</dbReference>
<dbReference type="SUPFAM" id="SSF56281">
    <property type="entry name" value="Metallo-hydrolase/oxidoreductase"/>
    <property type="match status" value="1"/>
</dbReference>
<dbReference type="InterPro" id="IPR001279">
    <property type="entry name" value="Metallo-B-lactamas"/>
</dbReference>
<evidence type="ECO:0000313" key="7">
    <source>
        <dbReference type="EMBL" id="UYP48142.1"/>
    </source>
</evidence>
<reference evidence="7" key="1">
    <citation type="submission" date="2022-09" db="EMBL/GenBank/DDBJ databases">
        <title>Actin cytoskeleton and complex cell architecture in an #Asgard archaeon.</title>
        <authorList>
            <person name="Ponce Toledo R.I."/>
            <person name="Schleper C."/>
            <person name="Rodrigues Oliveira T."/>
            <person name="Wollweber F."/>
            <person name="Xu J."/>
            <person name="Rittmann S."/>
            <person name="Klingl A."/>
            <person name="Pilhofer M."/>
        </authorList>
    </citation>
    <scope>NUCLEOTIDE SEQUENCE</scope>
    <source>
        <strain evidence="7">B-35</strain>
    </source>
</reference>
<proteinExistence type="predicted"/>
<keyword evidence="3 7" id="KW-0378">Hydrolase</keyword>
<evidence type="ECO:0000256" key="1">
    <source>
        <dbReference type="ARBA" id="ARBA00001947"/>
    </source>
</evidence>
<feature type="domain" description="Metallo-beta-lactamase" evidence="6">
    <location>
        <begin position="54"/>
        <end position="231"/>
    </location>
</feature>
<keyword evidence="2" id="KW-0479">Metal-binding</keyword>
<evidence type="ECO:0000256" key="5">
    <source>
        <dbReference type="SAM" id="Phobius"/>
    </source>
</evidence>
<name>A0ABY6I0N0_9ARCH</name>
<accession>A0ABY6I0N0</accession>
<dbReference type="EC" id="3.1.2.6" evidence="7"/>
<dbReference type="Gene3D" id="3.60.15.10">
    <property type="entry name" value="Ribonuclease Z/Hydroxyacylglutathione hydrolase-like"/>
    <property type="match status" value="1"/>
</dbReference>
<dbReference type="PANTHER" id="PTHR46233">
    <property type="entry name" value="HYDROXYACYLGLUTATHIONE HYDROLASE GLOC"/>
    <property type="match status" value="1"/>
</dbReference>
<organism evidence="7 8">
    <name type="scientific">Candidatus Lokiarchaeum ossiferum</name>
    <dbReference type="NCBI Taxonomy" id="2951803"/>
    <lineage>
        <taxon>Archaea</taxon>
        <taxon>Promethearchaeati</taxon>
        <taxon>Promethearchaeota</taxon>
        <taxon>Promethearchaeia</taxon>
        <taxon>Promethearchaeales</taxon>
        <taxon>Promethearchaeaceae</taxon>
        <taxon>Candidatus Lokiarchaeum</taxon>
    </lineage>
</organism>
<keyword evidence="5" id="KW-1133">Transmembrane helix</keyword>
<dbReference type="SMART" id="SM00849">
    <property type="entry name" value="Lactamase_B"/>
    <property type="match status" value="1"/>
</dbReference>
<evidence type="ECO:0000256" key="3">
    <source>
        <dbReference type="ARBA" id="ARBA00022801"/>
    </source>
</evidence>
<dbReference type="GO" id="GO:0004416">
    <property type="term" value="F:hydroxyacylglutathione hydrolase activity"/>
    <property type="evidence" value="ECO:0007669"/>
    <property type="project" value="UniProtKB-EC"/>
</dbReference>
<evidence type="ECO:0000256" key="4">
    <source>
        <dbReference type="ARBA" id="ARBA00022833"/>
    </source>
</evidence>
<dbReference type="EMBL" id="CP104013">
    <property type="protein sequence ID" value="UYP48142.1"/>
    <property type="molecule type" value="Genomic_DNA"/>
</dbReference>
<sequence length="250" mass="28455">MELGAIIGISAGVFLLGLAIYFILWQKKMFNPLPTGQISVEDPQLQFYAIKEQSVNFFIITDGLEYIMIDCGYGKSSLISDMEKLKLDPKKISHIFITHADLDHIGGRSFFPNAIFHLHEKDMQIIDGTTHRFKNVYKYPKVKHPFELFSDGENFEVGQMHVKTIATPGHTPGSSSFLLNNCYLFTGDTLTLHNGEVHTFYKFITMDMGSQKASIRKLAHLENILFLFSAHTQFTADFGRAMEKWKKSSM</sequence>
<dbReference type="Pfam" id="PF00753">
    <property type="entry name" value="Lactamase_B"/>
    <property type="match status" value="1"/>
</dbReference>
<keyword evidence="8" id="KW-1185">Reference proteome</keyword>
<dbReference type="InterPro" id="IPR036866">
    <property type="entry name" value="RibonucZ/Hydroxyglut_hydro"/>
</dbReference>
<keyword evidence="4" id="KW-0862">Zinc</keyword>
<dbReference type="PANTHER" id="PTHR46233:SF3">
    <property type="entry name" value="HYDROXYACYLGLUTATHIONE HYDROLASE GLOC"/>
    <property type="match status" value="1"/>
</dbReference>
<dbReference type="InterPro" id="IPR051453">
    <property type="entry name" value="MBL_Glyoxalase_II"/>
</dbReference>
<comment type="cofactor">
    <cofactor evidence="1">
        <name>Zn(2+)</name>
        <dbReference type="ChEBI" id="CHEBI:29105"/>
    </cofactor>
</comment>
<keyword evidence="5" id="KW-0812">Transmembrane</keyword>
<feature type="transmembrane region" description="Helical" evidence="5">
    <location>
        <begin position="6"/>
        <end position="24"/>
    </location>
</feature>
<keyword evidence="5" id="KW-0472">Membrane</keyword>